<organism evidence="3 4">
    <name type="scientific">Rhodococcus sovatensis</name>
    <dbReference type="NCBI Taxonomy" id="1805840"/>
    <lineage>
        <taxon>Bacteria</taxon>
        <taxon>Bacillati</taxon>
        <taxon>Actinomycetota</taxon>
        <taxon>Actinomycetes</taxon>
        <taxon>Mycobacteriales</taxon>
        <taxon>Nocardiaceae</taxon>
        <taxon>Rhodococcus</taxon>
    </lineage>
</organism>
<dbReference type="SMART" id="SM00422">
    <property type="entry name" value="HTH_MERR"/>
    <property type="match status" value="1"/>
</dbReference>
<dbReference type="InterPro" id="IPR000551">
    <property type="entry name" value="MerR-type_HTH_dom"/>
</dbReference>
<dbReference type="EMBL" id="CP147846">
    <property type="protein sequence ID" value="WXG70642.1"/>
    <property type="molecule type" value="Genomic_DNA"/>
</dbReference>
<protein>
    <submittedName>
        <fullName evidence="3">MerR family transcriptional regulator</fullName>
    </submittedName>
</protein>
<reference evidence="3 4" key="1">
    <citation type="submission" date="2024-03" db="EMBL/GenBank/DDBJ databases">
        <title>Natural products discovery in diverse microorganisms through a two-stage MS feature dereplication strategy.</title>
        <authorList>
            <person name="Zhang R."/>
        </authorList>
    </citation>
    <scope>NUCLEOTIDE SEQUENCE [LARGE SCALE GENOMIC DNA]</scope>
    <source>
        <strain evidence="3 4">18930</strain>
    </source>
</reference>
<dbReference type="Pfam" id="PF13411">
    <property type="entry name" value="MerR_1"/>
    <property type="match status" value="1"/>
</dbReference>
<dbReference type="PROSITE" id="PS50937">
    <property type="entry name" value="HTH_MERR_2"/>
    <property type="match status" value="1"/>
</dbReference>
<keyword evidence="1" id="KW-0238">DNA-binding</keyword>
<dbReference type="SUPFAM" id="SSF46955">
    <property type="entry name" value="Putative DNA-binding domain"/>
    <property type="match status" value="1"/>
</dbReference>
<dbReference type="InterPro" id="IPR047057">
    <property type="entry name" value="MerR_fam"/>
</dbReference>
<dbReference type="InterPro" id="IPR009061">
    <property type="entry name" value="DNA-bd_dom_put_sf"/>
</dbReference>
<evidence type="ECO:0000259" key="2">
    <source>
        <dbReference type="PROSITE" id="PS50937"/>
    </source>
</evidence>
<keyword evidence="4" id="KW-1185">Reference proteome</keyword>
<dbReference type="PANTHER" id="PTHR30204">
    <property type="entry name" value="REDOX-CYCLING DRUG-SENSING TRANSCRIPTIONAL ACTIVATOR SOXR"/>
    <property type="match status" value="1"/>
</dbReference>
<sequence>MLIGELARHSGVSTRSIRYYDAQGLLTAHRNANGYREFASSSIESVAQIRSLIDAGFSVDTIREVLPCVNGTNVDMCPRVVELVRRTLAGIETAMEDLVDKLQRVDALLASQRIARPRL</sequence>
<proteinExistence type="predicted"/>
<name>A0ABZ2PRM0_9NOCA</name>
<evidence type="ECO:0000313" key="4">
    <source>
        <dbReference type="Proteomes" id="UP001432000"/>
    </source>
</evidence>
<feature type="domain" description="HTH merR-type" evidence="2">
    <location>
        <begin position="1"/>
        <end position="68"/>
    </location>
</feature>
<dbReference type="Proteomes" id="UP001432000">
    <property type="component" value="Chromosome"/>
</dbReference>
<dbReference type="RefSeq" id="WP_338892181.1">
    <property type="nucleotide sequence ID" value="NZ_CP147846.1"/>
</dbReference>
<dbReference type="PROSITE" id="PS00552">
    <property type="entry name" value="HTH_MERR_1"/>
    <property type="match status" value="1"/>
</dbReference>
<dbReference type="PRINTS" id="PR00040">
    <property type="entry name" value="HTHMERR"/>
</dbReference>
<evidence type="ECO:0000256" key="1">
    <source>
        <dbReference type="ARBA" id="ARBA00023125"/>
    </source>
</evidence>
<dbReference type="Gene3D" id="1.10.1660.10">
    <property type="match status" value="1"/>
</dbReference>
<gene>
    <name evidence="3" type="ORF">WDS16_09180</name>
</gene>
<evidence type="ECO:0000313" key="3">
    <source>
        <dbReference type="EMBL" id="WXG70642.1"/>
    </source>
</evidence>
<dbReference type="PANTHER" id="PTHR30204:SF93">
    <property type="entry name" value="HTH MERR-TYPE DOMAIN-CONTAINING PROTEIN"/>
    <property type="match status" value="1"/>
</dbReference>
<accession>A0ABZ2PRM0</accession>